<dbReference type="eggNOG" id="KOG3784">
    <property type="taxonomic scope" value="Eukaryota"/>
</dbReference>
<evidence type="ECO:0000259" key="6">
    <source>
        <dbReference type="PROSITE" id="PS50106"/>
    </source>
</evidence>
<dbReference type="Gene3D" id="3.30.1520.10">
    <property type="entry name" value="Phox-like domain"/>
    <property type="match status" value="1"/>
</dbReference>
<dbReference type="GO" id="GO:0006886">
    <property type="term" value="P:intracellular protein transport"/>
    <property type="evidence" value="ECO:0007669"/>
    <property type="project" value="TreeGrafter"/>
</dbReference>
<feature type="domain" description="PDZ" evidence="6">
    <location>
        <begin position="25"/>
        <end position="118"/>
    </location>
</feature>
<evidence type="ECO:0000313" key="10">
    <source>
        <dbReference type="Proteomes" id="UP000007879"/>
    </source>
</evidence>
<dbReference type="InterPro" id="IPR036034">
    <property type="entry name" value="PDZ_sf"/>
</dbReference>
<dbReference type="SUPFAM" id="SSF64268">
    <property type="entry name" value="PX domain"/>
    <property type="match status" value="1"/>
</dbReference>
<reference evidence="9" key="2">
    <citation type="submission" date="2017-05" db="UniProtKB">
        <authorList>
            <consortium name="EnsemblMetazoa"/>
        </authorList>
    </citation>
    <scope>IDENTIFICATION</scope>
</reference>
<name>A0A1X7UD38_AMPQE</name>
<dbReference type="InterPro" id="IPR001478">
    <property type="entry name" value="PDZ"/>
</dbReference>
<dbReference type="EnsemblMetazoa" id="XM_003388313.3">
    <property type="protein sequence ID" value="XP_003388361.1"/>
    <property type="gene ID" value="LOC100637258"/>
</dbReference>
<dbReference type="Pfam" id="PF00595">
    <property type="entry name" value="PDZ"/>
    <property type="match status" value="1"/>
</dbReference>
<evidence type="ECO:0008006" key="11">
    <source>
        <dbReference type="Google" id="ProtNLM"/>
    </source>
</evidence>
<dbReference type="InterPro" id="IPR037827">
    <property type="entry name" value="SNX27_FERM-like_dom"/>
</dbReference>
<dbReference type="CDD" id="cd13338">
    <property type="entry name" value="FERM-like_C_SNX27"/>
    <property type="match status" value="1"/>
</dbReference>
<proteinExistence type="predicted"/>
<accession>A0A1X7UD38</accession>
<dbReference type="SMART" id="SM00312">
    <property type="entry name" value="PX"/>
    <property type="match status" value="1"/>
</dbReference>
<reference evidence="10" key="1">
    <citation type="journal article" date="2010" name="Nature">
        <title>The Amphimedon queenslandica genome and the evolution of animal complexity.</title>
        <authorList>
            <person name="Srivastava M."/>
            <person name="Simakov O."/>
            <person name="Chapman J."/>
            <person name="Fahey B."/>
            <person name="Gauthier M.E."/>
            <person name="Mitros T."/>
            <person name="Richards G.S."/>
            <person name="Conaco C."/>
            <person name="Dacre M."/>
            <person name="Hellsten U."/>
            <person name="Larroux C."/>
            <person name="Putnam N.H."/>
            <person name="Stanke M."/>
            <person name="Adamska M."/>
            <person name="Darling A."/>
            <person name="Degnan S.M."/>
            <person name="Oakley T.H."/>
            <person name="Plachetzki D.C."/>
            <person name="Zhai Y."/>
            <person name="Adamski M."/>
            <person name="Calcino A."/>
            <person name="Cummins S.F."/>
            <person name="Goodstein D.M."/>
            <person name="Harris C."/>
            <person name="Jackson D.J."/>
            <person name="Leys S.P."/>
            <person name="Shu S."/>
            <person name="Woodcroft B.J."/>
            <person name="Vervoort M."/>
            <person name="Kosik K.S."/>
            <person name="Manning G."/>
            <person name="Degnan B.M."/>
            <person name="Rokhsar D.S."/>
        </authorList>
    </citation>
    <scope>NUCLEOTIDE SEQUENCE [LARGE SCALE GENOMIC DNA]</scope>
</reference>
<dbReference type="SUPFAM" id="SSF50156">
    <property type="entry name" value="PDZ domain-like"/>
    <property type="match status" value="1"/>
</dbReference>
<dbReference type="GO" id="GO:0032266">
    <property type="term" value="F:phosphatidylinositol-3-phosphate binding"/>
    <property type="evidence" value="ECO:0007669"/>
    <property type="project" value="InterPro"/>
</dbReference>
<dbReference type="Gene3D" id="1.20.80.60">
    <property type="match status" value="1"/>
</dbReference>
<dbReference type="SMART" id="SM00228">
    <property type="entry name" value="PDZ"/>
    <property type="match status" value="1"/>
</dbReference>
<dbReference type="InterPro" id="IPR036871">
    <property type="entry name" value="PX_dom_sf"/>
</dbReference>
<evidence type="ECO:0000259" key="8">
    <source>
        <dbReference type="PROSITE" id="PS50200"/>
    </source>
</evidence>
<evidence type="ECO:0000256" key="1">
    <source>
        <dbReference type="ARBA" id="ARBA00004184"/>
    </source>
</evidence>
<dbReference type="KEGG" id="aqu:100637258"/>
<dbReference type="InterPro" id="IPR048763">
    <property type="entry name" value="SNX17-31_FERM_F1"/>
</dbReference>
<dbReference type="Proteomes" id="UP000007879">
    <property type="component" value="Unassembled WGS sequence"/>
</dbReference>
<protein>
    <recommendedName>
        <fullName evidence="11">PDZ domain-containing protein</fullName>
    </recommendedName>
</protein>
<gene>
    <name evidence="9" type="primary">100637258</name>
</gene>
<dbReference type="PROSITE" id="PS50106">
    <property type="entry name" value="PDZ"/>
    <property type="match status" value="1"/>
</dbReference>
<evidence type="ECO:0000256" key="3">
    <source>
        <dbReference type="ARBA" id="ARBA00022753"/>
    </source>
</evidence>
<evidence type="ECO:0000259" key="7">
    <source>
        <dbReference type="PROSITE" id="PS50195"/>
    </source>
</evidence>
<dbReference type="AlphaFoldDB" id="A0A1X7UD38"/>
<keyword evidence="5" id="KW-0472">Membrane</keyword>
<evidence type="ECO:0000256" key="4">
    <source>
        <dbReference type="ARBA" id="ARBA00023121"/>
    </source>
</evidence>
<dbReference type="PROSITE" id="PS50200">
    <property type="entry name" value="RA"/>
    <property type="match status" value="1"/>
</dbReference>
<dbReference type="InterPro" id="IPR000159">
    <property type="entry name" value="RA_dom"/>
</dbReference>
<dbReference type="GO" id="GO:0007165">
    <property type="term" value="P:signal transduction"/>
    <property type="evidence" value="ECO:0007669"/>
    <property type="project" value="InterPro"/>
</dbReference>
<dbReference type="PANTHER" id="PTHR12431:SF19">
    <property type="entry name" value="SORTING NEXIN-27"/>
    <property type="match status" value="1"/>
</dbReference>
<dbReference type="OrthoDB" id="10036828at2759"/>
<dbReference type="GO" id="GO:0005769">
    <property type="term" value="C:early endosome"/>
    <property type="evidence" value="ECO:0007669"/>
    <property type="project" value="UniProtKB-SubCell"/>
</dbReference>
<dbReference type="PROSITE" id="PS50195">
    <property type="entry name" value="PX"/>
    <property type="match status" value="1"/>
</dbReference>
<keyword evidence="3" id="KW-0967">Endosome</keyword>
<comment type="subcellular location">
    <subcellularLocation>
        <location evidence="2">Early endosome</location>
    </subcellularLocation>
    <subcellularLocation>
        <location evidence="1">Endomembrane system</location>
        <topology evidence="1">Peripheral membrane protein</topology>
    </subcellularLocation>
</comment>
<dbReference type="Pfam" id="PF21273">
    <property type="entry name" value="SNX17-27-31_F1_FERM"/>
    <property type="match status" value="1"/>
</dbReference>
<dbReference type="InterPro" id="IPR001683">
    <property type="entry name" value="PX_dom"/>
</dbReference>
<dbReference type="EnsemblMetazoa" id="Aqu2.1.25565_001">
    <property type="protein sequence ID" value="Aqu2.1.25565_001"/>
    <property type="gene ID" value="Aqu2.1.25565"/>
</dbReference>
<dbReference type="PANTHER" id="PTHR12431">
    <property type="entry name" value="SORTING NEXIN 17 AND 27"/>
    <property type="match status" value="1"/>
</dbReference>
<dbReference type="InParanoid" id="A0A1X7UD38"/>
<dbReference type="Gene3D" id="2.30.42.10">
    <property type="match status" value="1"/>
</dbReference>
<keyword evidence="10" id="KW-1185">Reference proteome</keyword>
<sequence>MAASDEAEAGRTDYRVEEEERAPKVVTVMKTEHGFGFNVRGQVAEGGQLKSIGGQLYAPMQYISAIMKDGPAEKAGLKVGDRIIDVNGQAVEGADHATVVQLIRQSGKKVQMTIISVSEEEARRLEPDTSNNGPGVEYYERRSVPVSVPDTEKLVENGKEYVVYNIHMAGKKVTSHRYREFDALNNNLKRQFSDFIFPKLPGKWPFALNDVQIDGRRRGLEDFLDKVCSAKVIYESDLMQDFLCLQDSTPATEPSPSLKKANPLPPDTVKVTVQLPNDAQKTYSIPENSRTPDLLDVVMKDLGIDRKWRKYFGLFTCKQDKFMMKLADSEQPYQVYLQIKDDLTTSETSFYLRKWLFFSAFEAELEGDDSVCDLLYQQAVSDMGSGLIDVGSDDANLRMLKAQGKKKKFLESLRKISSYNNVLFPHCKCDARKTGHVIMSVGSGGIGLKACSDEGVKEDKQEHFFSWDMVNKFEADVEEQAFTFQYTREGKEPRWIRVYSPYYLYMERCVERVKEELKWKKPDVSTGFMNDDDDDDNDL</sequence>
<dbReference type="Pfam" id="PF00787">
    <property type="entry name" value="PX"/>
    <property type="match status" value="1"/>
</dbReference>
<dbReference type="GO" id="GO:0032456">
    <property type="term" value="P:endocytic recycling"/>
    <property type="evidence" value="ECO:0007669"/>
    <property type="project" value="TreeGrafter"/>
</dbReference>
<evidence type="ECO:0000313" key="9">
    <source>
        <dbReference type="EnsemblMetazoa" id="Aqu2.1.25565_001"/>
    </source>
</evidence>
<dbReference type="Gene3D" id="3.10.20.90">
    <property type="entry name" value="Phosphatidylinositol 3-kinase Catalytic Subunit, Chain A, domain 1"/>
    <property type="match status" value="1"/>
</dbReference>
<evidence type="ECO:0000256" key="5">
    <source>
        <dbReference type="ARBA" id="ARBA00023136"/>
    </source>
</evidence>
<organism evidence="9">
    <name type="scientific">Amphimedon queenslandica</name>
    <name type="common">Sponge</name>
    <dbReference type="NCBI Taxonomy" id="400682"/>
    <lineage>
        <taxon>Eukaryota</taxon>
        <taxon>Metazoa</taxon>
        <taxon>Porifera</taxon>
        <taxon>Demospongiae</taxon>
        <taxon>Heteroscleromorpha</taxon>
        <taxon>Haplosclerida</taxon>
        <taxon>Niphatidae</taxon>
        <taxon>Amphimedon</taxon>
    </lineage>
</organism>
<feature type="domain" description="Ras-associating" evidence="8">
    <location>
        <begin position="265"/>
        <end position="357"/>
    </location>
</feature>
<dbReference type="FunFam" id="3.30.1520.10:FF:000003">
    <property type="entry name" value="sorting nexin-27 isoform X2"/>
    <property type="match status" value="1"/>
</dbReference>
<dbReference type="STRING" id="400682.A0A1X7UD38"/>
<feature type="domain" description="PX" evidence="7">
    <location>
        <begin position="142"/>
        <end position="250"/>
    </location>
</feature>
<keyword evidence="4" id="KW-0446">Lipid-binding</keyword>
<dbReference type="CDD" id="cd23070">
    <property type="entry name" value="PDZ_SNX27-like"/>
    <property type="match status" value="1"/>
</dbReference>
<evidence type="ECO:0000256" key="2">
    <source>
        <dbReference type="ARBA" id="ARBA00004412"/>
    </source>
</evidence>